<dbReference type="STRING" id="1219077.VAZ01S_069_00320"/>
<protein>
    <submittedName>
        <fullName evidence="1">Uncharacterized protein</fullName>
    </submittedName>
</protein>
<evidence type="ECO:0000313" key="1">
    <source>
        <dbReference type="EMBL" id="GAD77284.1"/>
    </source>
</evidence>
<accession>U3C7C9</accession>
<dbReference type="RefSeq" id="WP_021711024.1">
    <property type="nucleotide sequence ID" value="NZ_BATL01000069.1"/>
</dbReference>
<dbReference type="Proteomes" id="UP000016567">
    <property type="component" value="Unassembled WGS sequence"/>
</dbReference>
<sequence length="155" mass="17954">MMTMIRTGSLKYIKQICLLLSLLFTLFVLKPFVNGLGCDFELYDYNERIHYELTCKRGLIYQDIWDKETGQRFVNKSFYGYWNGFTYNLNLGHTIHLKGPDENVTGSGLSVYQLSSIWTSFNRQNDTNSFSLVEIPKGAVFKSDFSTPPKRGFIE</sequence>
<reference evidence="1 2" key="1">
    <citation type="submission" date="2013-09" db="EMBL/GenBank/DDBJ databases">
        <title>Whole genome shotgun sequence of Vibrio azureus NBRC 104587.</title>
        <authorList>
            <person name="Isaki S."/>
            <person name="Hosoyama A."/>
            <person name="Numata M."/>
            <person name="Hashimoto M."/>
            <person name="Hosoyama Y."/>
            <person name="Tsuchikane K."/>
            <person name="Noguchi M."/>
            <person name="Hirakata S."/>
            <person name="Ichikawa N."/>
            <person name="Ohji S."/>
            <person name="Yamazoe A."/>
            <person name="Fujita N."/>
        </authorList>
    </citation>
    <scope>NUCLEOTIDE SEQUENCE [LARGE SCALE GENOMIC DNA]</scope>
    <source>
        <strain evidence="1 2">NBRC 104587</strain>
    </source>
</reference>
<comment type="caution">
    <text evidence="1">The sequence shown here is derived from an EMBL/GenBank/DDBJ whole genome shotgun (WGS) entry which is preliminary data.</text>
</comment>
<dbReference type="EMBL" id="BATL01000069">
    <property type="protein sequence ID" value="GAD77284.1"/>
    <property type="molecule type" value="Genomic_DNA"/>
</dbReference>
<dbReference type="AlphaFoldDB" id="U3C7C9"/>
<evidence type="ECO:0000313" key="2">
    <source>
        <dbReference type="Proteomes" id="UP000016567"/>
    </source>
</evidence>
<name>U3C7C9_9VIBR</name>
<gene>
    <name evidence="1" type="ORF">VAZ01S_069_00320</name>
</gene>
<keyword evidence="2" id="KW-1185">Reference proteome</keyword>
<proteinExistence type="predicted"/>
<organism evidence="1 2">
    <name type="scientific">Vibrio azureus NBRC 104587</name>
    <dbReference type="NCBI Taxonomy" id="1219077"/>
    <lineage>
        <taxon>Bacteria</taxon>
        <taxon>Pseudomonadati</taxon>
        <taxon>Pseudomonadota</taxon>
        <taxon>Gammaproteobacteria</taxon>
        <taxon>Vibrionales</taxon>
        <taxon>Vibrionaceae</taxon>
        <taxon>Vibrio</taxon>
    </lineage>
</organism>